<dbReference type="EMBL" id="CACVKT020007841">
    <property type="protein sequence ID" value="CAC5411368.1"/>
    <property type="molecule type" value="Genomic_DNA"/>
</dbReference>
<reference evidence="2 3" key="1">
    <citation type="submission" date="2020-06" db="EMBL/GenBank/DDBJ databases">
        <authorList>
            <person name="Li R."/>
            <person name="Bekaert M."/>
        </authorList>
    </citation>
    <scope>NUCLEOTIDE SEQUENCE [LARGE SCALE GENOMIC DNA]</scope>
    <source>
        <strain evidence="3">wild</strain>
    </source>
</reference>
<name>A0A6J8DRX0_MYTCO</name>
<sequence>MMAMVASWQMYVMMATVASCQKAVMMAMVTSWQKSVMMAMVTSWQMSDDGDGNILANVCDDGDGNILANVCGDGDGNILAEGSDDDDDISTAEVCDANDCNIFFNYTRQSQIYAMEASFHMSDDGSIPADVIDDVCREVKRGGECSIIIKRTHLINDVVKDSLGRITQINCNGIMLIDKNES</sequence>
<dbReference type="AlphaFoldDB" id="A0A6J8DRX0"/>
<dbReference type="Proteomes" id="UP000507470">
    <property type="component" value="Unassembled WGS sequence"/>
</dbReference>
<evidence type="ECO:0000313" key="2">
    <source>
        <dbReference type="EMBL" id="CAC5411368.1"/>
    </source>
</evidence>
<evidence type="ECO:0000256" key="1">
    <source>
        <dbReference type="SAM" id="SignalP"/>
    </source>
</evidence>
<feature type="chain" id="PRO_5026822391" evidence="1">
    <location>
        <begin position="21"/>
        <end position="182"/>
    </location>
</feature>
<evidence type="ECO:0000313" key="3">
    <source>
        <dbReference type="Proteomes" id="UP000507470"/>
    </source>
</evidence>
<keyword evidence="3" id="KW-1185">Reference proteome</keyword>
<organism evidence="2 3">
    <name type="scientific">Mytilus coruscus</name>
    <name type="common">Sea mussel</name>
    <dbReference type="NCBI Taxonomy" id="42192"/>
    <lineage>
        <taxon>Eukaryota</taxon>
        <taxon>Metazoa</taxon>
        <taxon>Spiralia</taxon>
        <taxon>Lophotrochozoa</taxon>
        <taxon>Mollusca</taxon>
        <taxon>Bivalvia</taxon>
        <taxon>Autobranchia</taxon>
        <taxon>Pteriomorphia</taxon>
        <taxon>Mytilida</taxon>
        <taxon>Mytiloidea</taxon>
        <taxon>Mytilidae</taxon>
        <taxon>Mytilinae</taxon>
        <taxon>Mytilus</taxon>
    </lineage>
</organism>
<dbReference type="OrthoDB" id="6362119at2759"/>
<gene>
    <name evidence="2" type="ORF">MCOR_44470</name>
</gene>
<accession>A0A6J8DRX0</accession>
<feature type="signal peptide" evidence="1">
    <location>
        <begin position="1"/>
        <end position="20"/>
    </location>
</feature>
<protein>
    <submittedName>
        <fullName evidence="2">Uncharacterized protein</fullName>
    </submittedName>
</protein>
<keyword evidence="1" id="KW-0732">Signal</keyword>
<proteinExistence type="predicted"/>